<proteinExistence type="predicted"/>
<keyword evidence="2" id="KW-1185">Reference proteome</keyword>
<dbReference type="AlphaFoldDB" id="A0AAV7NWY3"/>
<accession>A0AAV7NWY3</accession>
<gene>
    <name evidence="1" type="ORF">NDU88_008748</name>
</gene>
<evidence type="ECO:0000313" key="2">
    <source>
        <dbReference type="Proteomes" id="UP001066276"/>
    </source>
</evidence>
<organism evidence="1 2">
    <name type="scientific">Pleurodeles waltl</name>
    <name type="common">Iberian ribbed newt</name>
    <dbReference type="NCBI Taxonomy" id="8319"/>
    <lineage>
        <taxon>Eukaryota</taxon>
        <taxon>Metazoa</taxon>
        <taxon>Chordata</taxon>
        <taxon>Craniata</taxon>
        <taxon>Vertebrata</taxon>
        <taxon>Euteleostomi</taxon>
        <taxon>Amphibia</taxon>
        <taxon>Batrachia</taxon>
        <taxon>Caudata</taxon>
        <taxon>Salamandroidea</taxon>
        <taxon>Salamandridae</taxon>
        <taxon>Pleurodelinae</taxon>
        <taxon>Pleurodeles</taxon>
    </lineage>
</organism>
<dbReference type="EMBL" id="JANPWB010000012">
    <property type="protein sequence ID" value="KAJ1120585.1"/>
    <property type="molecule type" value="Genomic_DNA"/>
</dbReference>
<comment type="caution">
    <text evidence="1">The sequence shown here is derived from an EMBL/GenBank/DDBJ whole genome shotgun (WGS) entry which is preliminary data.</text>
</comment>
<dbReference type="Proteomes" id="UP001066276">
    <property type="component" value="Chromosome 8"/>
</dbReference>
<sequence>MEVAATTTNNIWTVTAIPAMRAACQRCTHAHHVERGLGRCSDVASVLRFPKQSRWDKQKVIDGQALQSASRARVIDRRSCLRPVTPLRCARSVGGDALGSLLDFRAGLGSLPGSGEVLARGARTYDI</sequence>
<reference evidence="1" key="1">
    <citation type="journal article" date="2022" name="bioRxiv">
        <title>Sequencing and chromosome-scale assembly of the giantPleurodeles waltlgenome.</title>
        <authorList>
            <person name="Brown T."/>
            <person name="Elewa A."/>
            <person name="Iarovenko S."/>
            <person name="Subramanian E."/>
            <person name="Araus A.J."/>
            <person name="Petzold A."/>
            <person name="Susuki M."/>
            <person name="Suzuki K.-i.T."/>
            <person name="Hayashi T."/>
            <person name="Toyoda A."/>
            <person name="Oliveira C."/>
            <person name="Osipova E."/>
            <person name="Leigh N.D."/>
            <person name="Simon A."/>
            <person name="Yun M.H."/>
        </authorList>
    </citation>
    <scope>NUCLEOTIDE SEQUENCE</scope>
    <source>
        <strain evidence="1">20211129_DDA</strain>
        <tissue evidence="1">Liver</tissue>
    </source>
</reference>
<name>A0AAV7NWY3_PLEWA</name>
<protein>
    <submittedName>
        <fullName evidence="1">Uncharacterized protein</fullName>
    </submittedName>
</protein>
<evidence type="ECO:0000313" key="1">
    <source>
        <dbReference type="EMBL" id="KAJ1120585.1"/>
    </source>
</evidence>